<sequence>MTLELKHFDPRLNQWIYTDERKTILTEKLSNTLLESYFPDKKFSFGHSDEYSTDEDLRNHPDGHILLLSSKTRLLYGEKECLETIQKICPDSKDRGAYGSIFLGACKNAISERLNILVVDDSTDNRGENGGILSNDLAYKLVGDCYGQISTQLYDKLTSRESQPDKSYRVIQHRFGWVEGDGAATTKYRFGKGTLRPYKLDKIEYADPNNKPKIDIILPVSSFKGTDKDRPAGATKPQIKPGLYQQNIWLAEKGQSQQGQMSISQLLASFPHGLKDFIESLEVQAQRLTSIQDDPRLVAAYYCERYEKRKESLSQNKLRTGEVTNLETDIKNLGTNDDLDAYQELDDDPGKDDLFMYKLIKADLLGHQQLLETEKVKQELSRFVQSEWRDIAVGKTLTFDRGMIIPSKELKNGEICVSWLDEQEKILNFRSPFLNSNGLCVSNNKYVKDQLGPNGEPLEGIIVVNDEDHKRIQQRITELETQGIDVGEVDPAETESERQARDYDGDCIGVARASLYPNLTAEAERRNLPQNAYFPTVKLKKQSFYLEDGSQPPFEKIAIHMSDSISVGIINNQVTALEALESEIEVLKTYGTFEQKSNYLDQVSNHYETLFDQERQKDPKLIREEYKAYMQGVVELAHCQRTPEIIQQAMDINRQMYRSMIEEGCYQNQIAVDLFKSAKKP</sequence>
<protein>
    <submittedName>
        <fullName evidence="1">Uncharacterized protein</fullName>
    </submittedName>
</protein>
<name>A0ABR8IKY0_9NOSO</name>
<reference evidence="1 2" key="1">
    <citation type="journal article" date="2020" name="ISME J.">
        <title>Comparative genomics reveals insights into cyanobacterial evolution and habitat adaptation.</title>
        <authorList>
            <person name="Chen M.Y."/>
            <person name="Teng W.K."/>
            <person name="Zhao L."/>
            <person name="Hu C.X."/>
            <person name="Zhou Y.K."/>
            <person name="Han B.P."/>
            <person name="Song L.R."/>
            <person name="Shu W.S."/>
        </authorList>
    </citation>
    <scope>NUCLEOTIDE SEQUENCE [LARGE SCALE GENOMIC DNA]</scope>
    <source>
        <strain evidence="1 2">FACHB-393</strain>
    </source>
</reference>
<evidence type="ECO:0000313" key="2">
    <source>
        <dbReference type="Proteomes" id="UP000643580"/>
    </source>
</evidence>
<evidence type="ECO:0000313" key="1">
    <source>
        <dbReference type="EMBL" id="MBD2651348.1"/>
    </source>
</evidence>
<gene>
    <name evidence="1" type="ORF">H6G92_35290</name>
</gene>
<keyword evidence="2" id="KW-1185">Reference proteome</keyword>
<proteinExistence type="predicted"/>
<comment type="caution">
    <text evidence="1">The sequence shown here is derived from an EMBL/GenBank/DDBJ whole genome shotgun (WGS) entry which is preliminary data.</text>
</comment>
<dbReference type="EMBL" id="JACJTD010000100">
    <property type="protein sequence ID" value="MBD2651348.1"/>
    <property type="molecule type" value="Genomic_DNA"/>
</dbReference>
<feature type="non-terminal residue" evidence="1">
    <location>
        <position position="681"/>
    </location>
</feature>
<accession>A0ABR8IKY0</accession>
<dbReference type="Proteomes" id="UP000643580">
    <property type="component" value="Unassembled WGS sequence"/>
</dbReference>
<organism evidence="1 2">
    <name type="scientific">Nostoc foliaceum FACHB-393</name>
    <dbReference type="NCBI Taxonomy" id="2692915"/>
    <lineage>
        <taxon>Bacteria</taxon>
        <taxon>Bacillati</taxon>
        <taxon>Cyanobacteriota</taxon>
        <taxon>Cyanophyceae</taxon>
        <taxon>Nostocales</taxon>
        <taxon>Nostocaceae</taxon>
        <taxon>Nostoc</taxon>
        <taxon>Nostoc foliaceum</taxon>
    </lineage>
</organism>